<comment type="caution">
    <text evidence="2">The sequence shown here is derived from an EMBL/GenBank/DDBJ whole genome shotgun (WGS) entry which is preliminary data.</text>
</comment>
<reference evidence="2 3" key="1">
    <citation type="journal article" date="2014" name="Antonie Van Leeuwenhoek">
        <title>Hyphomonas beringensis sp. nov. and Hyphomonas chukchiensis sp. nov., isolated from surface seawater of the Bering Sea and Chukchi Sea.</title>
        <authorList>
            <person name="Li C."/>
            <person name="Lai Q."/>
            <person name="Li G."/>
            <person name="Dong C."/>
            <person name="Wang J."/>
            <person name="Liao Y."/>
            <person name="Shao Z."/>
        </authorList>
    </citation>
    <scope>NUCLEOTIDE SEQUENCE [LARGE SCALE GENOMIC DNA]</scope>
    <source>
        <strain evidence="2 3">PS728</strain>
    </source>
</reference>
<dbReference type="Proteomes" id="UP000027100">
    <property type="component" value="Unassembled WGS sequence"/>
</dbReference>
<feature type="chain" id="PRO_5001615749" description="DUF541 domain-containing protein" evidence="1">
    <location>
        <begin position="24"/>
        <end position="237"/>
    </location>
</feature>
<feature type="signal peptide" evidence="1">
    <location>
        <begin position="1"/>
        <end position="23"/>
    </location>
</feature>
<dbReference type="RefSeq" id="WP_035598215.1">
    <property type="nucleotide sequence ID" value="NZ_ARYM01000011.1"/>
</dbReference>
<protein>
    <recommendedName>
        <fullName evidence="4">DUF541 domain-containing protein</fullName>
    </recommendedName>
</protein>
<name>A0A062VJW6_9PROT</name>
<proteinExistence type="predicted"/>
<dbReference type="EMBL" id="ARYM01000011">
    <property type="protein sequence ID" value="KCZ98347.1"/>
    <property type="molecule type" value="Genomic_DNA"/>
</dbReference>
<evidence type="ECO:0000313" key="3">
    <source>
        <dbReference type="Proteomes" id="UP000027100"/>
    </source>
</evidence>
<organism evidence="2 3">
    <name type="scientific">Hyphomonas polymorpha PS728</name>
    <dbReference type="NCBI Taxonomy" id="1280954"/>
    <lineage>
        <taxon>Bacteria</taxon>
        <taxon>Pseudomonadati</taxon>
        <taxon>Pseudomonadota</taxon>
        <taxon>Alphaproteobacteria</taxon>
        <taxon>Hyphomonadales</taxon>
        <taxon>Hyphomonadaceae</taxon>
        <taxon>Hyphomonas</taxon>
    </lineage>
</organism>
<evidence type="ECO:0008006" key="4">
    <source>
        <dbReference type="Google" id="ProtNLM"/>
    </source>
</evidence>
<keyword evidence="1" id="KW-0732">Signal</keyword>
<evidence type="ECO:0000256" key="1">
    <source>
        <dbReference type="SAM" id="SignalP"/>
    </source>
</evidence>
<dbReference type="AlphaFoldDB" id="A0A062VJW6"/>
<dbReference type="STRING" id="1280954.HPO_10597"/>
<dbReference type="OrthoDB" id="7618846at2"/>
<keyword evidence="3" id="KW-1185">Reference proteome</keyword>
<gene>
    <name evidence="2" type="ORF">HPO_10597</name>
</gene>
<dbReference type="eggNOG" id="ENOG50312YN">
    <property type="taxonomic scope" value="Bacteria"/>
</dbReference>
<evidence type="ECO:0000313" key="2">
    <source>
        <dbReference type="EMBL" id="KCZ98347.1"/>
    </source>
</evidence>
<dbReference type="PATRIC" id="fig|1280954.3.peg.2147"/>
<accession>A0A062VJW6</accession>
<sequence>MRRMFGFLMLAAIASGVALPVSAQGMERMMVTSNQVEESARISAPAIYRQIPADFVMVAITYQSATRDAAERRKELETMFDRLKARASRTEGFSLAGGTLGRSMADIDTVLFTDVYGSDYSGTGRFTLTLSIDTKPEESFEALMKRAQQFVTSIEAQGRAEAYLGDTQYIGARDVAKHRADLIADIAREVSGLQTAFGPNGSKVTLTGLESRIITQPSGPLELEIFIPYTLMLEAGG</sequence>